<feature type="signal peptide" evidence="1">
    <location>
        <begin position="1"/>
        <end position="19"/>
    </location>
</feature>
<evidence type="ECO:0000313" key="2">
    <source>
        <dbReference type="EMBL" id="AMK96114.1"/>
    </source>
</evidence>
<dbReference type="EMBL" id="KT266785">
    <property type="protein sequence ID" value="AMK96114.1"/>
    <property type="molecule type" value="Genomic_DNA"/>
</dbReference>
<name>A0A141SCU6_9FLOR</name>
<geneLocation type="plastid" evidence="2"/>
<feature type="chain" id="PRO_5007492769" evidence="1">
    <location>
        <begin position="20"/>
        <end position="133"/>
    </location>
</feature>
<protein>
    <submittedName>
        <fullName evidence="2">Uncharacterized protein</fullName>
    </submittedName>
</protein>
<keyword evidence="1" id="KW-0732">Signal</keyword>
<proteinExistence type="predicted"/>
<sequence>MYRLILIGFINILSLKILCLTTQHEKMLSTMIIIPNNLKNKKMQEILFTLVLGSKFLETICIQIKNIHIADKIRGNSKTYHCNLNITLFLYLLLIKHLLNTLNKDILHISYSLSSKDIKSHKLYLIDFYRYKV</sequence>
<reference evidence="2" key="1">
    <citation type="submission" date="2015-07" db="EMBL/GenBank/DDBJ databases">
        <title>Reconstructing the complex evolutionary history of mobile plasmids in red algal genomes.</title>
        <authorList>
            <person name="Lee J."/>
            <person name="Kim K.M."/>
            <person name="Yang E.C."/>
            <person name="Miller K.A."/>
            <person name="Boo S.M."/>
            <person name="Bhattacharya D."/>
            <person name="Yoon H.S."/>
        </authorList>
    </citation>
    <scope>NUCLEOTIDE SEQUENCE</scope>
</reference>
<dbReference type="RefSeq" id="YP_009243872.1">
    <property type="nucleotide sequence ID" value="NC_029857.1"/>
</dbReference>
<accession>A0A141SCU6</accession>
<dbReference type="GeneID" id="27215557"/>
<gene>
    <name evidence="2" type="primary">ORF134</name>
    <name evidence="2" type="ORF">Sdur_055</name>
</gene>
<organism evidence="2">
    <name type="scientific">Sporolithon durum</name>
    <dbReference type="NCBI Taxonomy" id="48970"/>
    <lineage>
        <taxon>Eukaryota</taxon>
        <taxon>Rhodophyta</taxon>
        <taxon>Florideophyceae</taxon>
        <taxon>Corallinophycidae</taxon>
        <taxon>Sporolithales</taxon>
        <taxon>Sporolithaceae</taxon>
        <taxon>Sporolithon</taxon>
    </lineage>
</organism>
<keyword evidence="2" id="KW-0934">Plastid</keyword>
<dbReference type="AlphaFoldDB" id="A0A141SCU6"/>
<evidence type="ECO:0000256" key="1">
    <source>
        <dbReference type="SAM" id="SignalP"/>
    </source>
</evidence>